<evidence type="ECO:0000313" key="2">
    <source>
        <dbReference type="Proteomes" id="UP001215280"/>
    </source>
</evidence>
<organism evidence="1 2">
    <name type="scientific">Mycena maculata</name>
    <dbReference type="NCBI Taxonomy" id="230809"/>
    <lineage>
        <taxon>Eukaryota</taxon>
        <taxon>Fungi</taxon>
        <taxon>Dikarya</taxon>
        <taxon>Basidiomycota</taxon>
        <taxon>Agaricomycotina</taxon>
        <taxon>Agaricomycetes</taxon>
        <taxon>Agaricomycetidae</taxon>
        <taxon>Agaricales</taxon>
        <taxon>Marasmiineae</taxon>
        <taxon>Mycenaceae</taxon>
        <taxon>Mycena</taxon>
    </lineage>
</organism>
<dbReference type="Proteomes" id="UP001215280">
    <property type="component" value="Unassembled WGS sequence"/>
</dbReference>
<sequence>VEQVLKRKIGEEKFDALTPHQQTNACTHIFGGCCCHKDLNVVQYGYKSIQRTYSTHDLPAPVLLANKANSATIDIGGDDPNNPAVQNAIKASSSGAIKLLQLIGALLRNKDENKGYQDKCNHFMRDRKLELYDLGIAQTRKFPDVSNTRYGCYTYAAAEVLVDEIIDGKTNSGVPNHMELNIQKGLNCPVTMTELVALALYGVSVSWPYMVMVRGTKENPINLLSLTDLHRKLPEFCTNIAANPHILLDPTMTPLEELTIDRQPFRGHLLLDAILELQPDLPNLFLIISRMFSGAETGWIIFTPEFHVGGTFDKLTPKQRAVLFIPATNDCSEGMLGSLRVHM</sequence>
<evidence type="ECO:0000313" key="1">
    <source>
        <dbReference type="EMBL" id="KAJ7744967.1"/>
    </source>
</evidence>
<feature type="non-terminal residue" evidence="1">
    <location>
        <position position="343"/>
    </location>
</feature>
<gene>
    <name evidence="1" type="ORF">DFH07DRAFT_749136</name>
</gene>
<dbReference type="AlphaFoldDB" id="A0AAD7N4A8"/>
<comment type="caution">
    <text evidence="1">The sequence shown here is derived from an EMBL/GenBank/DDBJ whole genome shotgun (WGS) entry which is preliminary data.</text>
</comment>
<reference evidence="1" key="1">
    <citation type="submission" date="2023-03" db="EMBL/GenBank/DDBJ databases">
        <title>Massive genome expansion in bonnet fungi (Mycena s.s.) driven by repeated elements and novel gene families across ecological guilds.</title>
        <authorList>
            <consortium name="Lawrence Berkeley National Laboratory"/>
            <person name="Harder C.B."/>
            <person name="Miyauchi S."/>
            <person name="Viragh M."/>
            <person name="Kuo A."/>
            <person name="Thoen E."/>
            <person name="Andreopoulos B."/>
            <person name="Lu D."/>
            <person name="Skrede I."/>
            <person name="Drula E."/>
            <person name="Henrissat B."/>
            <person name="Morin E."/>
            <person name="Kohler A."/>
            <person name="Barry K."/>
            <person name="LaButti K."/>
            <person name="Morin E."/>
            <person name="Salamov A."/>
            <person name="Lipzen A."/>
            <person name="Mereny Z."/>
            <person name="Hegedus B."/>
            <person name="Baldrian P."/>
            <person name="Stursova M."/>
            <person name="Weitz H."/>
            <person name="Taylor A."/>
            <person name="Grigoriev I.V."/>
            <person name="Nagy L.G."/>
            <person name="Martin F."/>
            <person name="Kauserud H."/>
        </authorList>
    </citation>
    <scope>NUCLEOTIDE SEQUENCE</scope>
    <source>
        <strain evidence="1">CBHHK188m</strain>
    </source>
</reference>
<keyword evidence="2" id="KW-1185">Reference proteome</keyword>
<protein>
    <submittedName>
        <fullName evidence="1">Uncharacterized protein</fullName>
    </submittedName>
</protein>
<accession>A0AAD7N4A8</accession>
<proteinExistence type="predicted"/>
<dbReference type="EMBL" id="JARJLG010000105">
    <property type="protein sequence ID" value="KAJ7744967.1"/>
    <property type="molecule type" value="Genomic_DNA"/>
</dbReference>
<name>A0AAD7N4A8_9AGAR</name>